<accession>A0A3S4TV79</accession>
<dbReference type="Pfam" id="PF23793">
    <property type="entry name" value="LysC"/>
    <property type="match status" value="1"/>
</dbReference>
<dbReference type="InterPro" id="IPR022538">
    <property type="entry name" value="DUF2570"/>
</dbReference>
<dbReference type="AlphaFoldDB" id="A0A3S4TV79"/>
<keyword evidence="2" id="KW-0132">Cell division</keyword>
<protein>
    <submittedName>
        <fullName evidence="2">Protein required for the initiation of cell division</fullName>
    </submittedName>
</protein>
<keyword evidence="1" id="KW-1133">Transmembrane helix</keyword>
<evidence type="ECO:0000256" key="1">
    <source>
        <dbReference type="SAM" id="Phobius"/>
    </source>
</evidence>
<dbReference type="KEGG" id="rpne:NCTC8284_01865"/>
<dbReference type="InterPro" id="IPR058979">
    <property type="entry name" value="LysC-like"/>
</dbReference>
<proteinExistence type="predicted"/>
<dbReference type="GO" id="GO:0051301">
    <property type="term" value="P:cell division"/>
    <property type="evidence" value="ECO:0007669"/>
    <property type="project" value="UniProtKB-KW"/>
</dbReference>
<keyword evidence="1" id="KW-0472">Membrane</keyword>
<keyword evidence="1" id="KW-0812">Transmembrane</keyword>
<gene>
    <name evidence="2" type="ORF">NCTC8284_01865</name>
</gene>
<name>A0A3S4TV79_9PAST</name>
<organism evidence="2 3">
    <name type="scientific">Rodentibacter pneumotropicus</name>
    <dbReference type="NCBI Taxonomy" id="758"/>
    <lineage>
        <taxon>Bacteria</taxon>
        <taxon>Pseudomonadati</taxon>
        <taxon>Pseudomonadota</taxon>
        <taxon>Gammaproteobacteria</taxon>
        <taxon>Pasteurellales</taxon>
        <taxon>Pasteurellaceae</taxon>
        <taxon>Rodentibacter</taxon>
    </lineage>
</organism>
<dbReference type="EMBL" id="LR134405">
    <property type="protein sequence ID" value="VEH66690.1"/>
    <property type="molecule type" value="Genomic_DNA"/>
</dbReference>
<evidence type="ECO:0000313" key="3">
    <source>
        <dbReference type="Proteomes" id="UP000278733"/>
    </source>
</evidence>
<keyword evidence="2" id="KW-0131">Cell cycle</keyword>
<dbReference type="Proteomes" id="UP000278733">
    <property type="component" value="Chromosome"/>
</dbReference>
<dbReference type="Pfam" id="PF10828">
    <property type="entry name" value="DUF2570"/>
    <property type="match status" value="1"/>
</dbReference>
<feature type="transmembrane region" description="Helical" evidence="1">
    <location>
        <begin position="6"/>
        <end position="22"/>
    </location>
</feature>
<reference evidence="2 3" key="1">
    <citation type="submission" date="2018-12" db="EMBL/GenBank/DDBJ databases">
        <authorList>
            <consortium name="Pathogen Informatics"/>
        </authorList>
    </citation>
    <scope>NUCLEOTIDE SEQUENCE [LARGE SCALE GENOMIC DNA]</scope>
    <source>
        <strain evidence="2 3">NCTC8284</strain>
    </source>
</reference>
<evidence type="ECO:0000313" key="2">
    <source>
        <dbReference type="EMBL" id="VEH66690.1"/>
    </source>
</evidence>
<sequence>MNKYLYSVIGSIILGLCFWLWVQHNTISNLRADNQAQAQTITKQSAVISELKSQAKENERFTLELSKQESESRNKANEVIKSISMQEKALMLIIATLLALSLSSCVKTEPVTTACPILPAAFISHLDKTSFNGSTYGDVTQYAVILKRERDICLNRIDKIREWQVEHAQH</sequence>